<dbReference type="GO" id="GO:0046872">
    <property type="term" value="F:metal ion binding"/>
    <property type="evidence" value="ECO:0007669"/>
    <property type="project" value="UniProtKB-KW"/>
</dbReference>
<dbReference type="EMBL" id="QFWQ01000005">
    <property type="protein sequence ID" value="RCS30098.1"/>
    <property type="molecule type" value="Genomic_DNA"/>
</dbReference>
<keyword evidence="6 15" id="KW-0479">Metal-binding</keyword>
<evidence type="ECO:0000256" key="2">
    <source>
        <dbReference type="ARBA" id="ARBA00010429"/>
    </source>
</evidence>
<keyword evidence="19" id="KW-1185">Reference proteome</keyword>
<evidence type="ECO:0000256" key="1">
    <source>
        <dbReference type="ARBA" id="ARBA00004774"/>
    </source>
</evidence>
<protein>
    <recommendedName>
        <fullName evidence="15">Sulfite reductase [NADPH] hemoprotein beta-component</fullName>
        <shortName evidence="15">SiR-HP</shortName>
        <shortName evidence="15">SiRHP</shortName>
        <ecNumber evidence="15">1.8.1.2</ecNumber>
    </recommendedName>
</protein>
<dbReference type="Gene3D" id="3.30.413.10">
    <property type="entry name" value="Sulfite Reductase Hemoprotein, domain 1"/>
    <property type="match status" value="2"/>
</dbReference>
<evidence type="ECO:0000313" key="19">
    <source>
        <dbReference type="Proteomes" id="UP000252387"/>
    </source>
</evidence>
<comment type="pathway">
    <text evidence="1 15">Sulfur metabolism; hydrogen sulfide biosynthesis; hydrogen sulfide from sulfite (NADPH route): step 1/1.</text>
</comment>
<comment type="caution">
    <text evidence="18">The sequence shown here is derived from an EMBL/GenBank/DDBJ whole genome shotgun (WGS) entry which is preliminary data.</text>
</comment>
<dbReference type="InterPro" id="IPR036136">
    <property type="entry name" value="Nit/Sulf_reduc_fer-like_dom_sf"/>
</dbReference>
<dbReference type="Pfam" id="PF01077">
    <property type="entry name" value="NIR_SIR"/>
    <property type="match status" value="1"/>
</dbReference>
<keyword evidence="5 15" id="KW-0349">Heme</keyword>
<dbReference type="PANTHER" id="PTHR11493">
    <property type="entry name" value="SULFITE REDUCTASE [NADPH] SUBUNIT BETA-RELATED"/>
    <property type="match status" value="1"/>
</dbReference>
<dbReference type="PANTHER" id="PTHR11493:SF47">
    <property type="entry name" value="SULFITE REDUCTASE [NADPH] SUBUNIT BETA"/>
    <property type="match status" value="1"/>
</dbReference>
<evidence type="ECO:0000259" key="16">
    <source>
        <dbReference type="Pfam" id="PF01077"/>
    </source>
</evidence>
<dbReference type="Proteomes" id="UP000252387">
    <property type="component" value="Unassembled WGS sequence"/>
</dbReference>
<keyword evidence="8 15" id="KW-0560">Oxidoreductase</keyword>
<dbReference type="GO" id="GO:0004783">
    <property type="term" value="F:sulfite reductase (NADPH) activity"/>
    <property type="evidence" value="ECO:0007669"/>
    <property type="project" value="UniProtKB-UniRule"/>
</dbReference>
<dbReference type="NCBIfam" id="TIGR02041">
    <property type="entry name" value="CysI"/>
    <property type="match status" value="1"/>
</dbReference>
<evidence type="ECO:0000256" key="12">
    <source>
        <dbReference type="ARBA" id="ARBA00052219"/>
    </source>
</evidence>
<comment type="catalytic activity">
    <reaction evidence="12 15">
        <text>hydrogen sulfide + 3 NADP(+) + 3 H2O = sulfite + 3 NADPH + 4 H(+)</text>
        <dbReference type="Rhea" id="RHEA:13801"/>
        <dbReference type="ChEBI" id="CHEBI:15377"/>
        <dbReference type="ChEBI" id="CHEBI:15378"/>
        <dbReference type="ChEBI" id="CHEBI:17359"/>
        <dbReference type="ChEBI" id="CHEBI:29919"/>
        <dbReference type="ChEBI" id="CHEBI:57783"/>
        <dbReference type="ChEBI" id="CHEBI:58349"/>
        <dbReference type="EC" id="1.8.1.2"/>
    </reaction>
</comment>
<accession>A0A368KFY0</accession>
<dbReference type="GO" id="GO:0009337">
    <property type="term" value="C:sulfite reductase complex (NADPH)"/>
    <property type="evidence" value="ECO:0007669"/>
    <property type="project" value="InterPro"/>
</dbReference>
<dbReference type="InterPro" id="IPR045854">
    <property type="entry name" value="NO2/SO3_Rdtase_4Fe4S_sf"/>
</dbReference>
<feature type="binding site" evidence="15">
    <location>
        <position position="433"/>
    </location>
    <ligand>
        <name>[4Fe-4S] cluster</name>
        <dbReference type="ChEBI" id="CHEBI:49883"/>
    </ligand>
</feature>
<dbReference type="EC" id="1.8.1.2" evidence="15"/>
<keyword evidence="4 15" id="KW-0028">Amino-acid biosynthesis</keyword>
<feature type="domain" description="Nitrite/sulphite reductase 4Fe-4S" evidence="16">
    <location>
        <begin position="160"/>
        <end position="319"/>
    </location>
</feature>
<proteinExistence type="inferred from homology"/>
<dbReference type="SUPFAM" id="SSF55124">
    <property type="entry name" value="Nitrite/Sulfite reductase N-terminal domain-like"/>
    <property type="match status" value="2"/>
</dbReference>
<feature type="binding site" evidence="15">
    <location>
        <position position="476"/>
    </location>
    <ligand>
        <name>[4Fe-4S] cluster</name>
        <dbReference type="ChEBI" id="CHEBI:49883"/>
    </ligand>
</feature>
<dbReference type="GO" id="GO:0000103">
    <property type="term" value="P:sulfate assimilation"/>
    <property type="evidence" value="ECO:0007669"/>
    <property type="project" value="UniProtKB-UniRule"/>
</dbReference>
<dbReference type="SUPFAM" id="SSF56014">
    <property type="entry name" value="Nitrite and sulphite reductase 4Fe-4S domain-like"/>
    <property type="match status" value="2"/>
</dbReference>
<feature type="binding site" description="axial binding residue" evidence="15">
    <location>
        <position position="476"/>
    </location>
    <ligand>
        <name>siroheme</name>
        <dbReference type="ChEBI" id="CHEBI:60052"/>
    </ligand>
    <ligandPart>
        <name>Fe</name>
        <dbReference type="ChEBI" id="CHEBI:18248"/>
    </ligandPart>
</feature>
<keyword evidence="9 15" id="KW-0408">Iron</keyword>
<comment type="function">
    <text evidence="13 15">Component of the sulfite reductase complex that catalyzes the 6-electron reduction of sulfite to sulfide. This is one of several activities required for the biosynthesis of L-cysteine from sulfate.</text>
</comment>
<evidence type="ECO:0000256" key="5">
    <source>
        <dbReference type="ARBA" id="ARBA00022617"/>
    </source>
</evidence>
<dbReference type="GO" id="GO:0020037">
    <property type="term" value="F:heme binding"/>
    <property type="evidence" value="ECO:0007669"/>
    <property type="project" value="InterPro"/>
</dbReference>
<evidence type="ECO:0000256" key="7">
    <source>
        <dbReference type="ARBA" id="ARBA00022857"/>
    </source>
</evidence>
<dbReference type="RefSeq" id="WP_114342518.1">
    <property type="nucleotide sequence ID" value="NZ_QFWQ01000005.1"/>
</dbReference>
<dbReference type="PRINTS" id="PR00397">
    <property type="entry name" value="SIROHAEM"/>
</dbReference>
<sequence length="565" mass="62116">MTSHLEHIKAASRFLRGGIAEGLADPVTGAIGDDDTKLLKFHGSYQQDDRDLREERRKQKLEPAYSFMLRARLPGGVVTPAQWLVFDRIAREHASGTLRITTRQTFQWHGIIKRKLKPTIAAIHEALATTIAACGDVVRNVVSTANPVESAAHAEAYAWATRLSAELAPRTRAYHEIWLDGEKLHGDPDPVAEHEPLYGATYLPRKFKIGLAIPPLNDIDVFAQDLGLIAIVEQGTLRGFNIAVGGGMGATHGDASTYPRLASVIGFATPEQLFAVAEASIGVQRDWGDRAERKHARLKYTLDRHGLDAFKAELESRLGYALAAPRTYRFEHNGDRYGWVAGHDGRWHLTLHIESGRLADTGERRWLSGLRELAKVHAGDFRLTCNQNVIVANVAAAERERIDAIVREHGLDGYREQSAIRRHAIACVALPTCGLAMAESERYLPALLPKLEALLDRHGLAEAPILLRLSGCPNGCSRPYLGEIALVGRGPGRYDLRLGADFSGQRLNQVYRENVDEAAILAALDPLFARYAAERADGEGFGDFLLRAGILAPLPSRRIPAELLA</sequence>
<keyword evidence="11 15" id="KW-0198">Cysteine biosynthesis</keyword>
<evidence type="ECO:0000259" key="17">
    <source>
        <dbReference type="Pfam" id="PF03460"/>
    </source>
</evidence>
<evidence type="ECO:0000256" key="8">
    <source>
        <dbReference type="ARBA" id="ARBA00023002"/>
    </source>
</evidence>
<dbReference type="AlphaFoldDB" id="A0A368KFY0"/>
<evidence type="ECO:0000256" key="9">
    <source>
        <dbReference type="ARBA" id="ARBA00023004"/>
    </source>
</evidence>
<keyword evidence="3 15" id="KW-0004">4Fe-4S</keyword>
<dbReference type="InterPro" id="IPR005117">
    <property type="entry name" value="NiRdtase/SiRdtase_haem-b_fer"/>
</dbReference>
<feature type="binding site" evidence="15">
    <location>
        <position position="427"/>
    </location>
    <ligand>
        <name>[4Fe-4S] cluster</name>
        <dbReference type="ChEBI" id="CHEBI:49883"/>
    </ligand>
</feature>
<comment type="cofactor">
    <cofactor evidence="15">
        <name>[4Fe-4S] cluster</name>
        <dbReference type="ChEBI" id="CHEBI:49883"/>
    </cofactor>
    <text evidence="15">Binds 1 [4Fe-4S] cluster per subunit.</text>
</comment>
<gene>
    <name evidence="15 18" type="primary">cysI</name>
    <name evidence="18" type="ORF">DEO45_08490</name>
</gene>
<dbReference type="GO" id="GO:0050661">
    <property type="term" value="F:NADP binding"/>
    <property type="evidence" value="ECO:0007669"/>
    <property type="project" value="InterPro"/>
</dbReference>
<evidence type="ECO:0000256" key="10">
    <source>
        <dbReference type="ARBA" id="ARBA00023014"/>
    </source>
</evidence>
<evidence type="ECO:0000256" key="3">
    <source>
        <dbReference type="ARBA" id="ARBA00022485"/>
    </source>
</evidence>
<feature type="domain" description="Nitrite/Sulfite reductase ferredoxin-like" evidence="17">
    <location>
        <begin position="343"/>
        <end position="408"/>
    </location>
</feature>
<dbReference type="OrthoDB" id="3189055at2"/>
<evidence type="ECO:0000256" key="13">
    <source>
        <dbReference type="ARBA" id="ARBA00057160"/>
    </source>
</evidence>
<dbReference type="NCBIfam" id="NF010029">
    <property type="entry name" value="PRK13504.1"/>
    <property type="match status" value="1"/>
</dbReference>
<name>A0A368KFY0_9GAMM</name>
<dbReference type="HAMAP" id="MF_01540">
    <property type="entry name" value="CysI"/>
    <property type="match status" value="1"/>
</dbReference>
<dbReference type="GO" id="GO:0050311">
    <property type="term" value="F:sulfite reductase (ferredoxin) activity"/>
    <property type="evidence" value="ECO:0007669"/>
    <property type="project" value="TreeGrafter"/>
</dbReference>
<dbReference type="GO" id="GO:0070814">
    <property type="term" value="P:hydrogen sulfide biosynthetic process"/>
    <property type="evidence" value="ECO:0007669"/>
    <property type="project" value="UniProtKB-UniRule"/>
</dbReference>
<dbReference type="PROSITE" id="PS00365">
    <property type="entry name" value="NIR_SIR"/>
    <property type="match status" value="1"/>
</dbReference>
<feature type="domain" description="Nitrite/Sulfite reductase ferredoxin-like" evidence="17">
    <location>
        <begin position="65"/>
        <end position="126"/>
    </location>
</feature>
<evidence type="ECO:0000256" key="15">
    <source>
        <dbReference type="HAMAP-Rule" id="MF_01540"/>
    </source>
</evidence>
<dbReference type="FunFam" id="3.30.413.10:FF:000003">
    <property type="entry name" value="Sulfite reductase [NADPH] hemoprotein beta-component"/>
    <property type="match status" value="1"/>
</dbReference>
<dbReference type="InterPro" id="IPR006066">
    <property type="entry name" value="NO2/SO3_Rdtase_FeS/sirohaem_BS"/>
</dbReference>
<dbReference type="GO" id="GO:0051539">
    <property type="term" value="F:4 iron, 4 sulfur cluster binding"/>
    <property type="evidence" value="ECO:0007669"/>
    <property type="project" value="UniProtKB-KW"/>
</dbReference>
<evidence type="ECO:0000256" key="6">
    <source>
        <dbReference type="ARBA" id="ARBA00022723"/>
    </source>
</evidence>
<keyword evidence="10 15" id="KW-0411">Iron-sulfur</keyword>
<dbReference type="InterPro" id="IPR045169">
    <property type="entry name" value="NO2/SO3_Rdtase_4Fe4S_prot"/>
</dbReference>
<organism evidence="18 19">
    <name type="scientific">Rhodanobacter denitrificans</name>
    <dbReference type="NCBI Taxonomy" id="666685"/>
    <lineage>
        <taxon>Bacteria</taxon>
        <taxon>Pseudomonadati</taxon>
        <taxon>Pseudomonadota</taxon>
        <taxon>Gammaproteobacteria</taxon>
        <taxon>Lysobacterales</taxon>
        <taxon>Rhodanobacteraceae</taxon>
        <taxon>Rhodanobacter</taxon>
    </lineage>
</organism>
<comment type="cofactor">
    <cofactor evidence="15">
        <name>siroheme</name>
        <dbReference type="ChEBI" id="CHEBI:60052"/>
    </cofactor>
    <text evidence="15">Binds 1 siroheme per subunit.</text>
</comment>
<evidence type="ECO:0000256" key="4">
    <source>
        <dbReference type="ARBA" id="ARBA00022605"/>
    </source>
</evidence>
<comment type="similarity">
    <text evidence="2 15">Belongs to the nitrite and sulfite reductase 4Fe-4S domain family.</text>
</comment>
<comment type="subunit">
    <text evidence="14 15">Alpha(8)-beta(8). The alpha component is a flavoprotein, the beta component is a hemoprotein.</text>
</comment>
<dbReference type="InterPro" id="IPR011786">
    <property type="entry name" value="CysI"/>
</dbReference>
<dbReference type="GO" id="GO:0019344">
    <property type="term" value="P:cysteine biosynthetic process"/>
    <property type="evidence" value="ECO:0007669"/>
    <property type="project" value="UniProtKB-KW"/>
</dbReference>
<evidence type="ECO:0000256" key="11">
    <source>
        <dbReference type="ARBA" id="ARBA00023192"/>
    </source>
</evidence>
<feature type="binding site" evidence="15">
    <location>
        <position position="472"/>
    </location>
    <ligand>
        <name>[4Fe-4S] cluster</name>
        <dbReference type="ChEBI" id="CHEBI:49883"/>
    </ligand>
</feature>
<evidence type="ECO:0000256" key="14">
    <source>
        <dbReference type="ARBA" id="ARBA00062253"/>
    </source>
</evidence>
<reference evidence="18 19" key="1">
    <citation type="submission" date="2018-05" db="EMBL/GenBank/DDBJ databases">
        <title>Draft genome sequence of Rhodanobacter denitrificans Yn1 isolated from gold copper mine.</title>
        <authorList>
            <person name="Yang N."/>
            <person name="Mazhar H.S."/>
            <person name="Rensing C."/>
        </authorList>
    </citation>
    <scope>NUCLEOTIDE SEQUENCE [LARGE SCALE GENOMIC DNA]</scope>
    <source>
        <strain evidence="18 19">Yn1</strain>
    </source>
</reference>
<dbReference type="Pfam" id="PF03460">
    <property type="entry name" value="NIR_SIR_ferr"/>
    <property type="match status" value="2"/>
</dbReference>
<evidence type="ECO:0000313" key="18">
    <source>
        <dbReference type="EMBL" id="RCS30098.1"/>
    </source>
</evidence>
<dbReference type="InterPro" id="IPR006067">
    <property type="entry name" value="NO2/SO3_Rdtase_4Fe4S_dom"/>
</dbReference>
<dbReference type="UniPathway" id="UPA00140">
    <property type="reaction ID" value="UER00207"/>
</dbReference>
<keyword evidence="7 15" id="KW-0521">NADP</keyword>